<gene>
    <name evidence="6" type="ORF">HBR001_LOCUS8373</name>
</gene>
<dbReference type="CDD" id="cd00590">
    <property type="entry name" value="RRM_SF"/>
    <property type="match status" value="1"/>
</dbReference>
<dbReference type="InterPro" id="IPR035979">
    <property type="entry name" value="RBD_domain_sf"/>
</dbReference>
<organism evidence="6 7">
    <name type="scientific">Hyaloperonospora brassicae</name>
    <name type="common">Brassica downy mildew</name>
    <name type="synonym">Peronospora brassicae</name>
    <dbReference type="NCBI Taxonomy" id="162125"/>
    <lineage>
        <taxon>Eukaryota</taxon>
        <taxon>Sar</taxon>
        <taxon>Stramenopiles</taxon>
        <taxon>Oomycota</taxon>
        <taxon>Peronosporomycetes</taxon>
        <taxon>Peronosporales</taxon>
        <taxon>Peronosporaceae</taxon>
        <taxon>Hyaloperonospora</taxon>
    </lineage>
</organism>
<dbReference type="SUPFAM" id="SSF54928">
    <property type="entry name" value="RNA-binding domain, RBD"/>
    <property type="match status" value="1"/>
</dbReference>
<feature type="compositionally biased region" description="Basic and acidic residues" evidence="3">
    <location>
        <begin position="512"/>
        <end position="522"/>
    </location>
</feature>
<feature type="compositionally biased region" description="Low complexity" evidence="3">
    <location>
        <begin position="1"/>
        <end position="12"/>
    </location>
</feature>
<evidence type="ECO:0000313" key="7">
    <source>
        <dbReference type="Proteomes" id="UP001162031"/>
    </source>
</evidence>
<feature type="compositionally biased region" description="Basic and acidic residues" evidence="3">
    <location>
        <begin position="529"/>
        <end position="558"/>
    </location>
</feature>
<reference evidence="6" key="1">
    <citation type="submission" date="2022-12" db="EMBL/GenBank/DDBJ databases">
        <authorList>
            <person name="Webb A."/>
        </authorList>
    </citation>
    <scope>NUCLEOTIDE SEQUENCE</scope>
    <source>
        <strain evidence="6">Hp1</strain>
    </source>
</reference>
<dbReference type="Pfam" id="PF00076">
    <property type="entry name" value="RRM_1"/>
    <property type="match status" value="1"/>
</dbReference>
<feature type="compositionally biased region" description="Basic and acidic residues" evidence="3">
    <location>
        <begin position="158"/>
        <end position="182"/>
    </location>
</feature>
<dbReference type="SUPFAM" id="SSF54427">
    <property type="entry name" value="NTF2-like"/>
    <property type="match status" value="1"/>
</dbReference>
<feature type="region of interest" description="Disordered" evidence="3">
    <location>
        <begin position="369"/>
        <end position="409"/>
    </location>
</feature>
<keyword evidence="7" id="KW-1185">Reference proteome</keyword>
<dbReference type="SMART" id="SM00360">
    <property type="entry name" value="RRM"/>
    <property type="match status" value="1"/>
</dbReference>
<evidence type="ECO:0000256" key="1">
    <source>
        <dbReference type="ARBA" id="ARBA00022884"/>
    </source>
</evidence>
<dbReference type="InterPro" id="IPR002075">
    <property type="entry name" value="NTF2_dom"/>
</dbReference>
<dbReference type="InterPro" id="IPR012677">
    <property type="entry name" value="Nucleotide-bd_a/b_plait_sf"/>
</dbReference>
<name>A0AAV0UYS2_HYABA</name>
<dbReference type="PANTHER" id="PTHR10693:SF20">
    <property type="entry name" value="AT27578P"/>
    <property type="match status" value="1"/>
</dbReference>
<dbReference type="CDD" id="cd00780">
    <property type="entry name" value="NTF2"/>
    <property type="match status" value="1"/>
</dbReference>
<feature type="compositionally biased region" description="Basic and acidic residues" evidence="3">
    <location>
        <begin position="397"/>
        <end position="409"/>
    </location>
</feature>
<accession>A0AAV0UYS2</accession>
<feature type="domain" description="NTF2" evidence="5">
    <location>
        <begin position="24"/>
        <end position="144"/>
    </location>
</feature>
<dbReference type="GO" id="GO:1990904">
    <property type="term" value="C:ribonucleoprotein complex"/>
    <property type="evidence" value="ECO:0007669"/>
    <property type="project" value="TreeGrafter"/>
</dbReference>
<feature type="region of interest" description="Disordered" evidence="3">
    <location>
        <begin position="158"/>
        <end position="186"/>
    </location>
</feature>
<dbReference type="PROSITE" id="PS50102">
    <property type="entry name" value="RRM"/>
    <property type="match status" value="1"/>
</dbReference>
<dbReference type="EMBL" id="CANTFL010001448">
    <property type="protein sequence ID" value="CAI5741123.1"/>
    <property type="molecule type" value="Genomic_DNA"/>
</dbReference>
<comment type="caution">
    <text evidence="6">The sequence shown here is derived from an EMBL/GenBank/DDBJ whole genome shotgun (WGS) entry which is preliminary data.</text>
</comment>
<dbReference type="GO" id="GO:0005829">
    <property type="term" value="C:cytosol"/>
    <property type="evidence" value="ECO:0007669"/>
    <property type="project" value="TreeGrafter"/>
</dbReference>
<dbReference type="GO" id="GO:0003729">
    <property type="term" value="F:mRNA binding"/>
    <property type="evidence" value="ECO:0007669"/>
    <property type="project" value="TreeGrafter"/>
</dbReference>
<feature type="region of interest" description="Disordered" evidence="3">
    <location>
        <begin position="482"/>
        <end position="558"/>
    </location>
</feature>
<dbReference type="InterPro" id="IPR039539">
    <property type="entry name" value="Ras_GTPase_bind_prot"/>
</dbReference>
<protein>
    <recommendedName>
        <fullName evidence="8">NTF2 domain-containing protein</fullName>
    </recommendedName>
</protein>
<feature type="domain" description="RRM" evidence="4">
    <location>
        <begin position="413"/>
        <end position="485"/>
    </location>
</feature>
<dbReference type="InterPro" id="IPR000504">
    <property type="entry name" value="RRM_dom"/>
</dbReference>
<evidence type="ECO:0000256" key="2">
    <source>
        <dbReference type="PROSITE-ProRule" id="PRU00176"/>
    </source>
</evidence>
<dbReference type="Gene3D" id="3.10.450.50">
    <property type="match status" value="1"/>
</dbReference>
<dbReference type="PANTHER" id="PTHR10693">
    <property type="entry name" value="RAS GTPASE-ACTIVATING PROTEIN-BINDING PROTEIN"/>
    <property type="match status" value="1"/>
</dbReference>
<dbReference type="AlphaFoldDB" id="A0AAV0UYS2"/>
<dbReference type="Gene3D" id="3.30.70.330">
    <property type="match status" value="1"/>
</dbReference>
<evidence type="ECO:0000256" key="3">
    <source>
        <dbReference type="SAM" id="MobiDB-lite"/>
    </source>
</evidence>
<keyword evidence="1 2" id="KW-0694">RNA-binding</keyword>
<dbReference type="PROSITE" id="PS50177">
    <property type="entry name" value="NTF2_DOMAIN"/>
    <property type="match status" value="1"/>
</dbReference>
<dbReference type="InterPro" id="IPR018222">
    <property type="entry name" value="Nuclear_transport_factor_2_euk"/>
</dbReference>
<dbReference type="InterPro" id="IPR032710">
    <property type="entry name" value="NTF2-like_dom_sf"/>
</dbReference>
<feature type="region of interest" description="Disordered" evidence="3">
    <location>
        <begin position="1"/>
        <end position="23"/>
    </location>
</feature>
<sequence>MSEMPASSAAPAPHDDAPPSPRTVGNTFMRQYYHFLAKDPQSLHRFYKTESRWCHGVGSHMEEPIAGQRAINDAILQRGYAGARVELDAGSIDCQQSLQGGVFVLVTGVMTLRGAAARPKPFVQTFFLAVQPKGYFVLNDCLRFLELPRAEGELKEEQVLDTGRGRGEQEVKARESTKKVDEAEGSAATIGATAAAGAGAGAEVSKTVETEVVEELVAEGGVEGETVTLLEKTTQETASGAVTTVNKEVVVETTSAAPVSSTSSSSSGSATGKTTTVTTTTTTTVTSTKAPEGDVAPAAVKTLSPVKACATTTQEGKVATAPADPVVPAPAEPEKPKTWAALFSASTPVATGPPPAAVVPQAAAPVKPVSTKDVATPSASPAPTAAPPSSGGLAPERSPKSKPSKDKEQKRLYSLFIRDLPPQMRDSDLRDLFKGYGSIAGVNVVAQRNFAFVDYYEQESMRAALAETKEFKVLDKVLQVSERGDRKDAPRSGFRGNDSRGRGRGHGPKSGRGGDRKERSGDDAPPFSKGERREGPRREKTGNRRGGKVDATSHNRAE</sequence>
<feature type="compositionally biased region" description="Low complexity" evidence="3">
    <location>
        <begin position="369"/>
        <end position="390"/>
    </location>
</feature>
<evidence type="ECO:0000259" key="4">
    <source>
        <dbReference type="PROSITE" id="PS50102"/>
    </source>
</evidence>
<evidence type="ECO:0000259" key="5">
    <source>
        <dbReference type="PROSITE" id="PS50177"/>
    </source>
</evidence>
<dbReference type="Proteomes" id="UP001162031">
    <property type="component" value="Unassembled WGS sequence"/>
</dbReference>
<feature type="region of interest" description="Disordered" evidence="3">
    <location>
        <begin position="254"/>
        <end position="290"/>
    </location>
</feature>
<evidence type="ECO:0000313" key="6">
    <source>
        <dbReference type="EMBL" id="CAI5741123.1"/>
    </source>
</evidence>
<feature type="region of interest" description="Disordered" evidence="3">
    <location>
        <begin position="313"/>
        <end position="333"/>
    </location>
</feature>
<dbReference type="FunFam" id="3.10.450.50:FF:000003">
    <property type="entry name" value="Nuclear transport factor 2 family protein"/>
    <property type="match status" value="1"/>
</dbReference>
<dbReference type="Pfam" id="PF02136">
    <property type="entry name" value="NTF2"/>
    <property type="match status" value="1"/>
</dbReference>
<evidence type="ECO:0008006" key="8">
    <source>
        <dbReference type="Google" id="ProtNLM"/>
    </source>
</evidence>
<proteinExistence type="predicted"/>